<evidence type="ECO:0000313" key="4">
    <source>
        <dbReference type="Proteomes" id="UP001145072"/>
    </source>
</evidence>
<dbReference type="CDD" id="cd03814">
    <property type="entry name" value="GT4-like"/>
    <property type="match status" value="1"/>
</dbReference>
<comment type="caution">
    <text evidence="3">The sequence shown here is derived from an EMBL/GenBank/DDBJ whole genome shotgun (WGS) entry which is preliminary data.</text>
</comment>
<gene>
    <name evidence="3" type="ORF">NC661_08510</name>
</gene>
<evidence type="ECO:0000259" key="1">
    <source>
        <dbReference type="Pfam" id="PF00534"/>
    </source>
</evidence>
<dbReference type="SUPFAM" id="SSF53756">
    <property type="entry name" value="UDP-Glycosyltransferase/glycogen phosphorylase"/>
    <property type="match status" value="1"/>
</dbReference>
<name>A0A9X3WN59_9BACI</name>
<protein>
    <submittedName>
        <fullName evidence="3">Glycosyltransferase family 1 protein</fullName>
    </submittedName>
</protein>
<dbReference type="InterPro" id="IPR001296">
    <property type="entry name" value="Glyco_trans_1"/>
</dbReference>
<dbReference type="PANTHER" id="PTHR45947">
    <property type="entry name" value="SULFOQUINOVOSYL TRANSFERASE SQD2"/>
    <property type="match status" value="1"/>
</dbReference>
<dbReference type="InterPro" id="IPR050194">
    <property type="entry name" value="Glycosyltransferase_grp1"/>
</dbReference>
<dbReference type="PANTHER" id="PTHR45947:SF3">
    <property type="entry name" value="SULFOQUINOVOSYL TRANSFERASE SQD2"/>
    <property type="match status" value="1"/>
</dbReference>
<dbReference type="Gene3D" id="3.40.50.2000">
    <property type="entry name" value="Glycogen Phosphorylase B"/>
    <property type="match status" value="2"/>
</dbReference>
<keyword evidence="4" id="KW-1185">Reference proteome</keyword>
<dbReference type="Pfam" id="PF00534">
    <property type="entry name" value="Glycos_transf_1"/>
    <property type="match status" value="1"/>
</dbReference>
<dbReference type="InterPro" id="IPR028098">
    <property type="entry name" value="Glyco_trans_4-like_N"/>
</dbReference>
<proteinExistence type="predicted"/>
<dbReference type="EMBL" id="JAMQJZ010000005">
    <property type="protein sequence ID" value="MDC3420406.1"/>
    <property type="molecule type" value="Genomic_DNA"/>
</dbReference>
<feature type="domain" description="Glycosyl transferase family 1" evidence="1">
    <location>
        <begin position="189"/>
        <end position="348"/>
    </location>
</feature>
<sequence length="381" mass="43459">MNIAIFTDTYSPDVNGVAKTLQRFTDFLELCGHNYKVFAPKSSKTVGGSANIYHHTSIPFLLYPECRFSIPNWLHVKAELKQFAPDIIHVATPFSIGLCGIKYAQKFNIPLVGSYHTDFDKYLTYYKLGKLSNALWKYLTWFHRPMEKIFVPSLDTLHQLKRRGFNNLEIWERGIDRSQFHSNYSHQHLREKYQIKEKYILSYVGRLSPEKDIPCLVNIIKSLPIEVSKQIHWLIVGDGPLKQDLTDQLASSSVTLTGYLHGKDLATVYAASDLFVFPSSTETFGNVVLEALASGTPAIGANAGGVKHIIQHNKNGMLCNPLDTKSFMDAITSLLTDEKKRRHMSENAIIYAQSKTWNHIFHLLLSEYEDVIMHELQRKHA</sequence>
<feature type="domain" description="Glycosyltransferase subfamily 4-like N-terminal" evidence="2">
    <location>
        <begin position="14"/>
        <end position="178"/>
    </location>
</feature>
<organism evidence="3 4">
    <name type="scientific">Aquibacillus koreensis</name>
    <dbReference type="NCBI Taxonomy" id="279446"/>
    <lineage>
        <taxon>Bacteria</taxon>
        <taxon>Bacillati</taxon>
        <taxon>Bacillota</taxon>
        <taxon>Bacilli</taxon>
        <taxon>Bacillales</taxon>
        <taxon>Bacillaceae</taxon>
        <taxon>Aquibacillus</taxon>
    </lineage>
</organism>
<accession>A0A9X3WN59</accession>
<dbReference type="Pfam" id="PF13439">
    <property type="entry name" value="Glyco_transf_4"/>
    <property type="match status" value="1"/>
</dbReference>
<evidence type="ECO:0000313" key="3">
    <source>
        <dbReference type="EMBL" id="MDC3420406.1"/>
    </source>
</evidence>
<evidence type="ECO:0000259" key="2">
    <source>
        <dbReference type="Pfam" id="PF13439"/>
    </source>
</evidence>
<dbReference type="AlphaFoldDB" id="A0A9X3WN59"/>
<dbReference type="Proteomes" id="UP001145072">
    <property type="component" value="Unassembled WGS sequence"/>
</dbReference>
<dbReference type="GO" id="GO:0016758">
    <property type="term" value="F:hexosyltransferase activity"/>
    <property type="evidence" value="ECO:0007669"/>
    <property type="project" value="TreeGrafter"/>
</dbReference>
<dbReference type="RefSeq" id="WP_259869044.1">
    <property type="nucleotide sequence ID" value="NZ_JAMQJZ010000005.1"/>
</dbReference>
<reference evidence="3" key="1">
    <citation type="submission" date="2022-06" db="EMBL/GenBank/DDBJ databases">
        <title>Aquibacillus sp. a new bacterium isolated from soil saline samples.</title>
        <authorList>
            <person name="Galisteo C."/>
            <person name="De La Haba R."/>
            <person name="Sanchez-Porro C."/>
            <person name="Ventosa A."/>
        </authorList>
    </citation>
    <scope>NUCLEOTIDE SEQUENCE</scope>
    <source>
        <strain evidence="3">JCM 12387</strain>
    </source>
</reference>